<dbReference type="EMBL" id="MLQL01000048">
    <property type="protein sequence ID" value="OQE13454.1"/>
    <property type="molecule type" value="Genomic_DNA"/>
</dbReference>
<sequence length="313" mass="34900">MTTILDIPGSNPPNAFSTPIQALLTLSKHSSTPAPDETATNIVNSVASSSDPAHALWELWDAFFTAVATSSTSHEPLIALLDALHAQPPTQLSVRARSKAERQLSSYIRADGHLHWQTLPRFSSQWRDVHDVLEAWRDWDGVRDSGAGDSWTVSTVGSNGGEYFLRFCVFSAALVKSTKGKDMVYPIWVFYACRDVLERERPQSCPPKAHRMSSEQVWALDVRVAAIWMRDGGPALWEADYEGLRRHWAAALDEKTELWPREEGLTRERWLFWGNRLRALSIEGTLDKETVAVVIEAAEVVSGILVGDSNLGY</sequence>
<evidence type="ECO:0000313" key="1">
    <source>
        <dbReference type="EMBL" id="OQE13454.1"/>
    </source>
</evidence>
<keyword evidence="2" id="KW-1185">Reference proteome</keyword>
<accession>A0A1V6SIE8</accession>
<dbReference type="InterPro" id="IPR053204">
    <property type="entry name" value="Oxopyrrolidines_Biosynth-assoc"/>
</dbReference>
<gene>
    <name evidence="1" type="ORF">PENFLA_c048G02996</name>
</gene>
<dbReference type="PANTHER" id="PTHR38797">
    <property type="entry name" value="NUCLEAR PORE COMPLEX PROTEIN NUP85-RELATED"/>
    <property type="match status" value="1"/>
</dbReference>
<dbReference type="InterPro" id="IPR022085">
    <property type="entry name" value="OpdG"/>
</dbReference>
<protein>
    <submittedName>
        <fullName evidence="1">Uncharacterized protein</fullName>
    </submittedName>
</protein>
<organism evidence="1 2">
    <name type="scientific">Penicillium flavigenum</name>
    <dbReference type="NCBI Taxonomy" id="254877"/>
    <lineage>
        <taxon>Eukaryota</taxon>
        <taxon>Fungi</taxon>
        <taxon>Dikarya</taxon>
        <taxon>Ascomycota</taxon>
        <taxon>Pezizomycotina</taxon>
        <taxon>Eurotiomycetes</taxon>
        <taxon>Eurotiomycetidae</taxon>
        <taxon>Eurotiales</taxon>
        <taxon>Aspergillaceae</taxon>
        <taxon>Penicillium</taxon>
    </lineage>
</organism>
<dbReference type="PANTHER" id="PTHR38797:SF4">
    <property type="entry name" value="NUCLEAR PORE COMPLEX PROTEIN NUP85"/>
    <property type="match status" value="1"/>
</dbReference>
<comment type="caution">
    <text evidence="1">The sequence shown here is derived from an EMBL/GenBank/DDBJ whole genome shotgun (WGS) entry which is preliminary data.</text>
</comment>
<dbReference type="OrthoDB" id="4587349at2759"/>
<name>A0A1V6SIE8_9EURO</name>
<dbReference type="STRING" id="254877.A0A1V6SIE8"/>
<reference evidence="2" key="1">
    <citation type="journal article" date="2017" name="Nat. Microbiol.">
        <title>Global analysis of biosynthetic gene clusters reveals vast potential of secondary metabolite production in Penicillium species.</title>
        <authorList>
            <person name="Nielsen J.C."/>
            <person name="Grijseels S."/>
            <person name="Prigent S."/>
            <person name="Ji B."/>
            <person name="Dainat J."/>
            <person name="Nielsen K.F."/>
            <person name="Frisvad J.C."/>
            <person name="Workman M."/>
            <person name="Nielsen J."/>
        </authorList>
    </citation>
    <scope>NUCLEOTIDE SEQUENCE [LARGE SCALE GENOMIC DNA]</scope>
    <source>
        <strain evidence="2">IBT 14082</strain>
    </source>
</reference>
<dbReference type="AlphaFoldDB" id="A0A1V6SIE8"/>
<evidence type="ECO:0000313" key="2">
    <source>
        <dbReference type="Proteomes" id="UP000191342"/>
    </source>
</evidence>
<dbReference type="Proteomes" id="UP000191342">
    <property type="component" value="Unassembled WGS sequence"/>
</dbReference>
<proteinExistence type="predicted"/>
<dbReference type="Pfam" id="PF12311">
    <property type="entry name" value="DUF3632"/>
    <property type="match status" value="1"/>
</dbReference>